<dbReference type="GO" id="GO:0009094">
    <property type="term" value="P:L-phenylalanine biosynthetic process"/>
    <property type="evidence" value="ECO:0007669"/>
    <property type="project" value="UniProtKB-UniPathway"/>
</dbReference>
<dbReference type="GO" id="GO:0005737">
    <property type="term" value="C:cytoplasm"/>
    <property type="evidence" value="ECO:0007669"/>
    <property type="project" value="TreeGrafter"/>
</dbReference>
<dbReference type="KEGG" id="udi:ASNER_004"/>
<dbReference type="SUPFAM" id="SSF53850">
    <property type="entry name" value="Periplasmic binding protein-like II"/>
    <property type="match status" value="1"/>
</dbReference>
<evidence type="ECO:0000313" key="9">
    <source>
        <dbReference type="EMBL" id="AGC66796.1"/>
    </source>
</evidence>
<keyword evidence="6" id="KW-0456">Lyase</keyword>
<dbReference type="EC" id="4.2.1.51" evidence="2"/>
<dbReference type="STRING" id="1133592.ASNER_004"/>
<evidence type="ECO:0000259" key="8">
    <source>
        <dbReference type="PROSITE" id="PS51171"/>
    </source>
</evidence>
<dbReference type="Gene3D" id="3.30.70.260">
    <property type="match status" value="1"/>
</dbReference>
<protein>
    <recommendedName>
        <fullName evidence="2">prephenate dehydratase</fullName>
        <ecNumber evidence="2">4.2.1.51</ecNumber>
    </recommendedName>
</protein>
<comment type="pathway">
    <text evidence="1">Amino-acid biosynthesis; L-phenylalanine biosynthesis; phenylpyruvate from prephenate: step 1/1.</text>
</comment>
<dbReference type="SUPFAM" id="SSF55021">
    <property type="entry name" value="ACT-like"/>
    <property type="match status" value="1"/>
</dbReference>
<dbReference type="UniPathway" id="UPA00121">
    <property type="reaction ID" value="UER00345"/>
</dbReference>
<comment type="catalytic activity">
    <reaction evidence="7">
        <text>prephenate + H(+) = 3-phenylpyruvate + CO2 + H2O</text>
        <dbReference type="Rhea" id="RHEA:21648"/>
        <dbReference type="ChEBI" id="CHEBI:15377"/>
        <dbReference type="ChEBI" id="CHEBI:15378"/>
        <dbReference type="ChEBI" id="CHEBI:16526"/>
        <dbReference type="ChEBI" id="CHEBI:18005"/>
        <dbReference type="ChEBI" id="CHEBI:29934"/>
        <dbReference type="EC" id="4.2.1.51"/>
    </reaction>
</comment>
<keyword evidence="3" id="KW-0028">Amino-acid biosynthesis</keyword>
<evidence type="ECO:0000256" key="7">
    <source>
        <dbReference type="ARBA" id="ARBA00047848"/>
    </source>
</evidence>
<evidence type="ECO:0000256" key="2">
    <source>
        <dbReference type="ARBA" id="ARBA00013147"/>
    </source>
</evidence>
<evidence type="ECO:0000256" key="6">
    <source>
        <dbReference type="ARBA" id="ARBA00023239"/>
    </source>
</evidence>
<proteinExistence type="predicted"/>
<dbReference type="PANTHER" id="PTHR21022">
    <property type="entry name" value="PREPHENATE DEHYDRATASE P PROTEIN"/>
    <property type="match status" value="1"/>
</dbReference>
<keyword evidence="10" id="KW-1185">Reference proteome</keyword>
<evidence type="ECO:0000256" key="1">
    <source>
        <dbReference type="ARBA" id="ARBA00004741"/>
    </source>
</evidence>
<evidence type="ECO:0000256" key="5">
    <source>
        <dbReference type="ARBA" id="ARBA00023222"/>
    </source>
</evidence>
<dbReference type="InterPro" id="IPR045865">
    <property type="entry name" value="ACT-like_dom_sf"/>
</dbReference>
<name>L7VK06_9FLAO</name>
<dbReference type="HOGENOM" id="CLU_035008_1_0_10"/>
<dbReference type="OrthoDB" id="9802281at2"/>
<dbReference type="GO" id="GO:0004664">
    <property type="term" value="F:prephenate dehydratase activity"/>
    <property type="evidence" value="ECO:0007669"/>
    <property type="project" value="UniProtKB-EC"/>
</dbReference>
<dbReference type="PROSITE" id="PS51171">
    <property type="entry name" value="PREPHENATE_DEHYDR_3"/>
    <property type="match status" value="1"/>
</dbReference>
<keyword evidence="4" id="KW-0057">Aromatic amino acid biosynthesis</keyword>
<reference evidence="9 10" key="1">
    <citation type="journal article" date="2013" name="Environ. Microbiol.">
        <title>The nutrient supplying capabilities of Uzinura, an endosymbiont of armoured scale insects.</title>
        <authorList>
            <person name="Sabree Z.L."/>
            <person name="Huang C.Y."/>
            <person name="Okusu A."/>
            <person name="Moran N.A."/>
            <person name="Normark B.B."/>
        </authorList>
    </citation>
    <scope>NUCLEOTIDE SEQUENCE [LARGE SCALE GENOMIC DNA]</scope>
    <source>
        <strain evidence="9 10">ASNER</strain>
    </source>
</reference>
<keyword evidence="5" id="KW-0584">Phenylalanine biosynthesis</keyword>
<dbReference type="AlphaFoldDB" id="L7VK06"/>
<dbReference type="CDD" id="cd13631">
    <property type="entry name" value="PBP2_Ct-PDT_like"/>
    <property type="match status" value="1"/>
</dbReference>
<organism evidence="9 10">
    <name type="scientific">Candidatus Uzinura diaspidicola str. ASNER</name>
    <dbReference type="NCBI Taxonomy" id="1133592"/>
    <lineage>
        <taxon>Bacteria</taxon>
        <taxon>Pseudomonadati</taxon>
        <taxon>Bacteroidota</taxon>
        <taxon>Flavobacteriia</taxon>
        <taxon>Flavobacteriales</taxon>
        <taxon>Candidatus Uzinura</taxon>
    </lineage>
</organism>
<gene>
    <name evidence="9" type="primary">pheA</name>
    <name evidence="9" type="ORF">ASNER_004</name>
</gene>
<evidence type="ECO:0000313" key="10">
    <source>
        <dbReference type="Proteomes" id="UP000011174"/>
    </source>
</evidence>
<dbReference type="PATRIC" id="fig|1133592.3.peg.4"/>
<dbReference type="Pfam" id="PF00800">
    <property type="entry name" value="PDT"/>
    <property type="match status" value="1"/>
</dbReference>
<evidence type="ECO:0000256" key="3">
    <source>
        <dbReference type="ARBA" id="ARBA00022605"/>
    </source>
</evidence>
<evidence type="ECO:0000256" key="4">
    <source>
        <dbReference type="ARBA" id="ARBA00023141"/>
    </source>
</evidence>
<dbReference type="PANTHER" id="PTHR21022:SF19">
    <property type="entry name" value="PREPHENATE DEHYDRATASE-RELATED"/>
    <property type="match status" value="1"/>
</dbReference>
<dbReference type="Gene3D" id="3.40.190.10">
    <property type="entry name" value="Periplasmic binding protein-like II"/>
    <property type="match status" value="2"/>
</dbReference>
<dbReference type="Proteomes" id="UP000011174">
    <property type="component" value="Chromosome"/>
</dbReference>
<dbReference type="EMBL" id="CP003263">
    <property type="protein sequence ID" value="AGC66796.1"/>
    <property type="molecule type" value="Genomic_DNA"/>
</dbReference>
<feature type="domain" description="Prephenate dehydratase" evidence="8">
    <location>
        <begin position="3"/>
        <end position="178"/>
    </location>
</feature>
<dbReference type="InterPro" id="IPR001086">
    <property type="entry name" value="Preph_deHydtase"/>
</dbReference>
<accession>L7VK06</accession>
<sequence>MKKIAIQGIKGCYHHVSLIKYLGENGYEIVECNTFNKLTQIITYGEANLGVMAIENSIIGSIFYNYILLSNHHLKILGSIVLNIEHNLIAFTDKKFNKILSHPIALQQCDNFISEYTQIRKIEYSDTALASLYISKNMLKKKASIASLRASKEYGLSIIYKNIQSISNNFTRLFIIETTQRKIKVNWDKSSILFSLNTNCHSKLLTVLNNIADKKIFITKILSFLDKPGEYLFYIDIILDDYMGYEQMKSNIKKKSHFFSILGEYMNYIFL</sequence>